<feature type="region of interest" description="Disordered" evidence="1">
    <location>
        <begin position="246"/>
        <end position="271"/>
    </location>
</feature>
<feature type="compositionally biased region" description="Low complexity" evidence="1">
    <location>
        <begin position="246"/>
        <end position="256"/>
    </location>
</feature>
<protein>
    <submittedName>
        <fullName evidence="2">Uncharacterized protein</fullName>
    </submittedName>
</protein>
<evidence type="ECO:0000313" key="3">
    <source>
        <dbReference type="Proteomes" id="UP001221757"/>
    </source>
</evidence>
<comment type="caution">
    <text evidence="2">The sequence shown here is derived from an EMBL/GenBank/DDBJ whole genome shotgun (WGS) entry which is preliminary data.</text>
</comment>
<dbReference type="AlphaFoldDB" id="A0AAD7DD78"/>
<dbReference type="Proteomes" id="UP001221757">
    <property type="component" value="Unassembled WGS sequence"/>
</dbReference>
<organism evidence="2 3">
    <name type="scientific">Mycena rosella</name>
    <name type="common">Pink bonnet</name>
    <name type="synonym">Agaricus rosellus</name>
    <dbReference type="NCBI Taxonomy" id="1033263"/>
    <lineage>
        <taxon>Eukaryota</taxon>
        <taxon>Fungi</taxon>
        <taxon>Dikarya</taxon>
        <taxon>Basidiomycota</taxon>
        <taxon>Agaricomycotina</taxon>
        <taxon>Agaricomycetes</taxon>
        <taxon>Agaricomycetidae</taxon>
        <taxon>Agaricales</taxon>
        <taxon>Marasmiineae</taxon>
        <taxon>Mycenaceae</taxon>
        <taxon>Mycena</taxon>
    </lineage>
</organism>
<evidence type="ECO:0000256" key="1">
    <source>
        <dbReference type="SAM" id="MobiDB-lite"/>
    </source>
</evidence>
<keyword evidence="3" id="KW-1185">Reference proteome</keyword>
<dbReference type="EMBL" id="JARKIE010000078">
    <property type="protein sequence ID" value="KAJ7688583.1"/>
    <property type="molecule type" value="Genomic_DNA"/>
</dbReference>
<evidence type="ECO:0000313" key="2">
    <source>
        <dbReference type="EMBL" id="KAJ7688583.1"/>
    </source>
</evidence>
<accession>A0AAD7DD78</accession>
<gene>
    <name evidence="2" type="ORF">B0H17DRAFT_1135554</name>
</gene>
<reference evidence="2" key="1">
    <citation type="submission" date="2023-03" db="EMBL/GenBank/DDBJ databases">
        <title>Massive genome expansion in bonnet fungi (Mycena s.s.) driven by repeated elements and novel gene families across ecological guilds.</title>
        <authorList>
            <consortium name="Lawrence Berkeley National Laboratory"/>
            <person name="Harder C.B."/>
            <person name="Miyauchi S."/>
            <person name="Viragh M."/>
            <person name="Kuo A."/>
            <person name="Thoen E."/>
            <person name="Andreopoulos B."/>
            <person name="Lu D."/>
            <person name="Skrede I."/>
            <person name="Drula E."/>
            <person name="Henrissat B."/>
            <person name="Morin E."/>
            <person name="Kohler A."/>
            <person name="Barry K."/>
            <person name="LaButti K."/>
            <person name="Morin E."/>
            <person name="Salamov A."/>
            <person name="Lipzen A."/>
            <person name="Mereny Z."/>
            <person name="Hegedus B."/>
            <person name="Baldrian P."/>
            <person name="Stursova M."/>
            <person name="Weitz H."/>
            <person name="Taylor A."/>
            <person name="Grigoriev I.V."/>
            <person name="Nagy L.G."/>
            <person name="Martin F."/>
            <person name="Kauserud H."/>
        </authorList>
    </citation>
    <scope>NUCLEOTIDE SEQUENCE</scope>
    <source>
        <strain evidence="2">CBHHK067</strain>
    </source>
</reference>
<proteinExistence type="predicted"/>
<name>A0AAD7DD78_MYCRO</name>
<sequence length="271" mass="29912">MGTTQIPLALPWEQLKIFEYLHGIADDFPVLWDFMPRFSRGAEVDLQLNFSALVSVPLALAHITSNLSQRFLHLSCRDPVRGEQNLEVIMQHVTFPHMFELCLFSGAESPPPQLAPPGVPLPNGTISEDDLLSVLSVLQALVFLSTFDDDIGTGPPLIVNGLLRRLIRTSDQQIVRCLTSLSLGTLLQFDEHTYLEFVVWRLKPTRLSFYLPFQNSLNTELAGTPPCSTSSLFGIPYIQTNEHSSTSAPPALLWPAPSTPPPSSAQPAIVD</sequence>